<gene>
    <name evidence="2" type="ORF">Pfra01_001197300</name>
</gene>
<feature type="compositionally biased region" description="Basic and acidic residues" evidence="1">
    <location>
        <begin position="1"/>
        <end position="13"/>
    </location>
</feature>
<organism evidence="2 3">
    <name type="scientific">Phytophthora fragariaefolia</name>
    <dbReference type="NCBI Taxonomy" id="1490495"/>
    <lineage>
        <taxon>Eukaryota</taxon>
        <taxon>Sar</taxon>
        <taxon>Stramenopiles</taxon>
        <taxon>Oomycota</taxon>
        <taxon>Peronosporomycetes</taxon>
        <taxon>Peronosporales</taxon>
        <taxon>Peronosporaceae</taxon>
        <taxon>Phytophthora</taxon>
    </lineage>
</organism>
<dbReference type="AlphaFoldDB" id="A0A9W6XI83"/>
<reference evidence="2" key="1">
    <citation type="submission" date="2023-04" db="EMBL/GenBank/DDBJ databases">
        <title>Phytophthora fragariaefolia NBRC 109709.</title>
        <authorList>
            <person name="Ichikawa N."/>
            <person name="Sato H."/>
            <person name="Tonouchi N."/>
        </authorList>
    </citation>
    <scope>NUCLEOTIDE SEQUENCE</scope>
    <source>
        <strain evidence="2">NBRC 109709</strain>
    </source>
</reference>
<proteinExistence type="predicted"/>
<comment type="caution">
    <text evidence="2">The sequence shown here is derived from an EMBL/GenBank/DDBJ whole genome shotgun (WGS) entry which is preliminary data.</text>
</comment>
<dbReference type="OrthoDB" id="146286at2759"/>
<evidence type="ECO:0000313" key="3">
    <source>
        <dbReference type="Proteomes" id="UP001165121"/>
    </source>
</evidence>
<dbReference type="EMBL" id="BSXT01001189">
    <property type="protein sequence ID" value="GMF39806.1"/>
    <property type="molecule type" value="Genomic_DNA"/>
</dbReference>
<dbReference type="Proteomes" id="UP001165121">
    <property type="component" value="Unassembled WGS sequence"/>
</dbReference>
<accession>A0A9W6XI83</accession>
<feature type="compositionally biased region" description="Low complexity" evidence="1">
    <location>
        <begin position="17"/>
        <end position="28"/>
    </location>
</feature>
<evidence type="ECO:0000313" key="2">
    <source>
        <dbReference type="EMBL" id="GMF39806.1"/>
    </source>
</evidence>
<protein>
    <submittedName>
        <fullName evidence="2">Unnamed protein product</fullName>
    </submittedName>
</protein>
<name>A0A9W6XI83_9STRA</name>
<evidence type="ECO:0000256" key="1">
    <source>
        <dbReference type="SAM" id="MobiDB-lite"/>
    </source>
</evidence>
<keyword evidence="3" id="KW-1185">Reference proteome</keyword>
<feature type="region of interest" description="Disordered" evidence="1">
    <location>
        <begin position="1"/>
        <end position="38"/>
    </location>
</feature>
<sequence>MRAWDRISGESRKCGKGKASSKASGLSSKIKRRRLEAHDGMPASLDVKLISTSNSKIDQRVQQRKREMMETSPTCILVDVTGRQSSTIALMVASKGEKDKVSDTNNSVPNGVNNVVITGADYGALMSSNVCKHNHFIDKDIYRALCRGEAVDAFEFLCAETGALISKMLDIYHAHLVCLDQIVISQINMCEIIVKHAMEGLTLNGNLLELLQIRGSTRKLQFCSS</sequence>